<evidence type="ECO:0000313" key="12">
    <source>
        <dbReference type="EMBL" id="QEL09688.1"/>
    </source>
</evidence>
<keyword evidence="8 11" id="KW-0648">Protein biosynthesis</keyword>
<keyword evidence="9 11" id="KW-0030">Aminoacyl-tRNA synthetase</keyword>
<dbReference type="GO" id="GO:0004814">
    <property type="term" value="F:arginine-tRNA ligase activity"/>
    <property type="evidence" value="ECO:0007669"/>
    <property type="project" value="InterPro"/>
</dbReference>
<dbReference type="EMBL" id="CP043420">
    <property type="protein sequence ID" value="QEL09688.1"/>
    <property type="molecule type" value="Genomic_DNA"/>
</dbReference>
<dbReference type="EC" id="6.1.1.14" evidence="11"/>
<protein>
    <recommendedName>
        <fullName evidence="11">Glycine--tRNA ligase beta subunit</fullName>
        <ecNumber evidence="11">6.1.1.14</ecNumber>
    </recommendedName>
    <alternativeName>
        <fullName evidence="11">Glycyl-tRNA synthetase beta subunit</fullName>
        <shortName evidence="11">GlyRS</shortName>
    </alternativeName>
</protein>
<dbReference type="InterPro" id="IPR015944">
    <property type="entry name" value="Gly-tRNA-synth_bsu"/>
</dbReference>
<reference evidence="12 13" key="1">
    <citation type="submission" date="2019-08" db="EMBL/GenBank/DDBJ databases">
        <title>Complete genome sequence of Kushneria sp. YCWA18, a halophilic phosphate-solubilizing bacterium isolated from Daqiao saltern in China.</title>
        <authorList>
            <person name="Du G.-X."/>
            <person name="Qu L.-Y."/>
        </authorList>
    </citation>
    <scope>NUCLEOTIDE SEQUENCE [LARGE SCALE GENOMIC DNA]</scope>
    <source>
        <strain evidence="12 13">YCWA18</strain>
    </source>
</reference>
<dbReference type="InterPro" id="IPR008909">
    <property type="entry name" value="DALR_anticod-bd"/>
</dbReference>
<evidence type="ECO:0000256" key="9">
    <source>
        <dbReference type="ARBA" id="ARBA00023146"/>
    </source>
</evidence>
<dbReference type="NCBIfam" id="TIGR00211">
    <property type="entry name" value="glyS"/>
    <property type="match status" value="1"/>
</dbReference>
<evidence type="ECO:0000256" key="4">
    <source>
        <dbReference type="ARBA" id="ARBA00022490"/>
    </source>
</evidence>
<evidence type="ECO:0000256" key="8">
    <source>
        <dbReference type="ARBA" id="ARBA00022917"/>
    </source>
</evidence>
<keyword evidence="7 11" id="KW-0067">ATP-binding</keyword>
<dbReference type="GO" id="GO:0006426">
    <property type="term" value="P:glycyl-tRNA aminoacylation"/>
    <property type="evidence" value="ECO:0007669"/>
    <property type="project" value="UniProtKB-UniRule"/>
</dbReference>
<sequence>MAADNTLLVELGCEELPPEALAPLADALASGLRQGLIEADISFGEIHPHATPRRLAVTITHLADRQPDRDIERLGPAVSAAFDAEGQPTRAATGFARSLGLEVDQLSHIESDKGLRLGHRFTQAGEMTAALLPAMVRSAVDSLPVPKRMRWGASRVEFSRPVHWLVLLYGNDVIDAEVLGVKADRFTRGHRFHHPDPIELAHADDYLARLESPGRVIADLPRRRNMILEQVRAEAALLDATAVVDEALLDEVTGLVEWPVALTGRFDERFLEVPAECLISSMKGNQKYFHLLGDNDQLLPAFITIANLESHDPQQVIEGNERVIRPRLADAAFFFETDRKQRLDERFEALEQVVFQQQLGTLADKTRRVTELAATIAEQSGLDIEQSRRAAHLAKCDLVTEMVLEFPELQGIMGAHYARFDGEPEAVARALHQQYLPRFAGDEIPEQGPALAVALADRLDTLTGIFGIGQKPSGTRDPFALRRAAIGVLSILIGARLDLDLRQLLSAAAHRHAVIEHPEQVVEEVLDYMLDRFRAWADSEGMATETYLAVRARPVTRPFDFERRLRAVHLFTHRPEAQALAAANKRVANILARQSDDIPDAIDASRLVDDAERALFEALEGRQQETAPLIEAQQYQQALDSLAGLKEPVDTFFDQVMVMSDDEALRRNRLALLARLQALFLAVADISLLDVS</sequence>
<evidence type="ECO:0000256" key="2">
    <source>
        <dbReference type="ARBA" id="ARBA00008226"/>
    </source>
</evidence>
<evidence type="ECO:0000256" key="7">
    <source>
        <dbReference type="ARBA" id="ARBA00022840"/>
    </source>
</evidence>
<dbReference type="Pfam" id="PF05746">
    <property type="entry name" value="DALR_1"/>
    <property type="match status" value="1"/>
</dbReference>
<dbReference type="HAMAP" id="MF_00255">
    <property type="entry name" value="Gly_tRNA_synth_beta"/>
    <property type="match status" value="1"/>
</dbReference>
<comment type="subcellular location">
    <subcellularLocation>
        <location evidence="1 11">Cytoplasm</location>
    </subcellularLocation>
</comment>
<evidence type="ECO:0000256" key="5">
    <source>
        <dbReference type="ARBA" id="ARBA00022598"/>
    </source>
</evidence>
<dbReference type="KEGG" id="kuy:FY550_00130"/>
<dbReference type="STRING" id="657387.BH688_13150"/>
<proteinExistence type="inferred from homology"/>
<evidence type="ECO:0000256" key="1">
    <source>
        <dbReference type="ARBA" id="ARBA00004496"/>
    </source>
</evidence>
<dbReference type="InterPro" id="IPR006194">
    <property type="entry name" value="Gly-tRNA-synth_heterodimer"/>
</dbReference>
<dbReference type="GO" id="GO:0005829">
    <property type="term" value="C:cytosol"/>
    <property type="evidence" value="ECO:0007669"/>
    <property type="project" value="TreeGrafter"/>
</dbReference>
<dbReference type="GO" id="GO:0006420">
    <property type="term" value="P:arginyl-tRNA aminoacylation"/>
    <property type="evidence" value="ECO:0007669"/>
    <property type="project" value="InterPro"/>
</dbReference>
<dbReference type="SUPFAM" id="SSF109604">
    <property type="entry name" value="HD-domain/PDEase-like"/>
    <property type="match status" value="1"/>
</dbReference>
<dbReference type="Proteomes" id="UP000322553">
    <property type="component" value="Chromosome"/>
</dbReference>
<evidence type="ECO:0000256" key="10">
    <source>
        <dbReference type="ARBA" id="ARBA00047937"/>
    </source>
</evidence>
<dbReference type="PROSITE" id="PS50861">
    <property type="entry name" value="AA_TRNA_LIGASE_II_GLYAB"/>
    <property type="match status" value="1"/>
</dbReference>
<dbReference type="PANTHER" id="PTHR30075">
    <property type="entry name" value="GLYCYL-TRNA SYNTHETASE"/>
    <property type="match status" value="1"/>
</dbReference>
<keyword evidence="6 11" id="KW-0547">Nucleotide-binding</keyword>
<evidence type="ECO:0000256" key="11">
    <source>
        <dbReference type="HAMAP-Rule" id="MF_00255"/>
    </source>
</evidence>
<dbReference type="PRINTS" id="PR01045">
    <property type="entry name" value="TRNASYNTHGB"/>
</dbReference>
<evidence type="ECO:0000256" key="3">
    <source>
        <dbReference type="ARBA" id="ARBA00011209"/>
    </source>
</evidence>
<organism evidence="12 13">
    <name type="scientific">Kushneria phosphatilytica</name>
    <dbReference type="NCBI Taxonomy" id="657387"/>
    <lineage>
        <taxon>Bacteria</taxon>
        <taxon>Pseudomonadati</taxon>
        <taxon>Pseudomonadota</taxon>
        <taxon>Gammaproteobacteria</taxon>
        <taxon>Oceanospirillales</taxon>
        <taxon>Halomonadaceae</taxon>
        <taxon>Kushneria</taxon>
    </lineage>
</organism>
<accession>A0A1S1NXD3</accession>
<comment type="similarity">
    <text evidence="2 11">Belongs to the class-II aminoacyl-tRNA synthetase family.</text>
</comment>
<keyword evidence="5 11" id="KW-0436">Ligase</keyword>
<name>A0A1S1NXD3_9GAMM</name>
<dbReference type="RefSeq" id="WP_070980309.1">
    <property type="nucleotide sequence ID" value="NZ_CP043420.1"/>
</dbReference>
<evidence type="ECO:0000256" key="6">
    <source>
        <dbReference type="ARBA" id="ARBA00022741"/>
    </source>
</evidence>
<dbReference type="Pfam" id="PF02092">
    <property type="entry name" value="tRNA_synt_2f"/>
    <property type="match status" value="1"/>
</dbReference>
<dbReference type="GO" id="GO:0005524">
    <property type="term" value="F:ATP binding"/>
    <property type="evidence" value="ECO:0007669"/>
    <property type="project" value="UniProtKB-UniRule"/>
</dbReference>
<gene>
    <name evidence="11" type="primary">glyS</name>
    <name evidence="12" type="ORF">FY550_00130</name>
</gene>
<comment type="catalytic activity">
    <reaction evidence="10 11">
        <text>tRNA(Gly) + glycine + ATP = glycyl-tRNA(Gly) + AMP + diphosphate</text>
        <dbReference type="Rhea" id="RHEA:16013"/>
        <dbReference type="Rhea" id="RHEA-COMP:9664"/>
        <dbReference type="Rhea" id="RHEA-COMP:9683"/>
        <dbReference type="ChEBI" id="CHEBI:30616"/>
        <dbReference type="ChEBI" id="CHEBI:33019"/>
        <dbReference type="ChEBI" id="CHEBI:57305"/>
        <dbReference type="ChEBI" id="CHEBI:78442"/>
        <dbReference type="ChEBI" id="CHEBI:78522"/>
        <dbReference type="ChEBI" id="CHEBI:456215"/>
        <dbReference type="EC" id="6.1.1.14"/>
    </reaction>
</comment>
<evidence type="ECO:0000313" key="13">
    <source>
        <dbReference type="Proteomes" id="UP000322553"/>
    </source>
</evidence>
<dbReference type="OrthoDB" id="9775440at2"/>
<dbReference type="PANTHER" id="PTHR30075:SF2">
    <property type="entry name" value="GLYCINE--TRNA LIGASE, CHLOROPLASTIC_MITOCHONDRIAL 2"/>
    <property type="match status" value="1"/>
</dbReference>
<dbReference type="GO" id="GO:0004820">
    <property type="term" value="F:glycine-tRNA ligase activity"/>
    <property type="evidence" value="ECO:0007669"/>
    <property type="project" value="UniProtKB-UniRule"/>
</dbReference>
<comment type="subunit">
    <text evidence="3 11">Tetramer of two alpha and two beta subunits.</text>
</comment>
<keyword evidence="4 11" id="KW-0963">Cytoplasm</keyword>
<dbReference type="AlphaFoldDB" id="A0A1S1NXD3"/>
<keyword evidence="13" id="KW-1185">Reference proteome</keyword>